<comment type="caution">
    <text evidence="2">The sequence shown here is derived from an EMBL/GenBank/DDBJ whole genome shotgun (WGS) entry which is preliminary data.</text>
</comment>
<dbReference type="OrthoDB" id="287584at2"/>
<dbReference type="Proteomes" id="UP000288178">
    <property type="component" value="Unassembled WGS sequence"/>
</dbReference>
<evidence type="ECO:0000313" key="3">
    <source>
        <dbReference type="Proteomes" id="UP000288178"/>
    </source>
</evidence>
<accession>A0A3S2VYW2</accession>
<feature type="compositionally biased region" description="Basic residues" evidence="1">
    <location>
        <begin position="105"/>
        <end position="120"/>
    </location>
</feature>
<name>A0A3S2VYW2_9BURK</name>
<evidence type="ECO:0000256" key="1">
    <source>
        <dbReference type="SAM" id="MobiDB-lite"/>
    </source>
</evidence>
<sequence>MPDIRIHREHSLGLAKARKIAWQWAEEVERKFDMECSVIEGETSDTVEFRRSGCNGRLIVAADHFDLDAKLGFLLGAFSKTIEGEIQKNLDSLLAGAAKSAGKAPAKKAAAKPARKKSSD</sequence>
<feature type="region of interest" description="Disordered" evidence="1">
    <location>
        <begin position="100"/>
        <end position="120"/>
    </location>
</feature>
<dbReference type="InterPro" id="IPR013433">
    <property type="entry name" value="PHA_gran_rgn"/>
</dbReference>
<dbReference type="Pfam" id="PF09650">
    <property type="entry name" value="PHA_gran_rgn"/>
    <property type="match status" value="1"/>
</dbReference>
<organism evidence="2 3">
    <name type="scientific">Rubrivivax albus</name>
    <dbReference type="NCBI Taxonomy" id="2499835"/>
    <lineage>
        <taxon>Bacteria</taxon>
        <taxon>Pseudomonadati</taxon>
        <taxon>Pseudomonadota</taxon>
        <taxon>Betaproteobacteria</taxon>
        <taxon>Burkholderiales</taxon>
        <taxon>Sphaerotilaceae</taxon>
        <taxon>Rubrivivax</taxon>
    </lineage>
</organism>
<evidence type="ECO:0000313" key="2">
    <source>
        <dbReference type="EMBL" id="RVT53496.1"/>
    </source>
</evidence>
<dbReference type="AlphaFoldDB" id="A0A3S2VYW2"/>
<dbReference type="RefSeq" id="WP_128194700.1">
    <property type="nucleotide sequence ID" value="NZ_SACT01000001.1"/>
</dbReference>
<protein>
    <submittedName>
        <fullName evidence="2">Polyhydroxyalkanoic acid synthase</fullName>
    </submittedName>
</protein>
<gene>
    <name evidence="2" type="ORF">ENE75_00925</name>
</gene>
<reference evidence="2 3" key="1">
    <citation type="submission" date="2019-01" db="EMBL/GenBank/DDBJ databases">
        <authorList>
            <person name="Chen W.-M."/>
        </authorList>
    </citation>
    <scope>NUCLEOTIDE SEQUENCE [LARGE SCALE GENOMIC DNA]</scope>
    <source>
        <strain evidence="2 3">ICH-3</strain>
    </source>
</reference>
<dbReference type="EMBL" id="SACT01000001">
    <property type="protein sequence ID" value="RVT53496.1"/>
    <property type="molecule type" value="Genomic_DNA"/>
</dbReference>
<keyword evidence="3" id="KW-1185">Reference proteome</keyword>
<dbReference type="NCBIfam" id="TIGR02610">
    <property type="entry name" value="PHA_gran_rgn"/>
    <property type="match status" value="1"/>
</dbReference>
<proteinExistence type="predicted"/>